<dbReference type="SUPFAM" id="SSF46894">
    <property type="entry name" value="C-terminal effector domain of the bipartite response regulators"/>
    <property type="match status" value="1"/>
</dbReference>
<organism evidence="5 6">
    <name type="scientific">Rhodococcus ruber BKS 20-38</name>
    <dbReference type="NCBI Taxonomy" id="1278076"/>
    <lineage>
        <taxon>Bacteria</taxon>
        <taxon>Bacillati</taxon>
        <taxon>Actinomycetota</taxon>
        <taxon>Actinomycetes</taxon>
        <taxon>Mycobacteriales</taxon>
        <taxon>Nocardiaceae</taxon>
        <taxon>Rhodococcus</taxon>
    </lineage>
</organism>
<feature type="domain" description="HTH luxR-type" evidence="4">
    <location>
        <begin position="111"/>
        <end position="176"/>
    </location>
</feature>
<dbReference type="InterPro" id="IPR000792">
    <property type="entry name" value="Tscrpt_reg_LuxR_C"/>
</dbReference>
<keyword evidence="1" id="KW-0805">Transcription regulation</keyword>
<dbReference type="PROSITE" id="PS50043">
    <property type="entry name" value="HTH_LUXR_2"/>
    <property type="match status" value="1"/>
</dbReference>
<dbReference type="PATRIC" id="fig|1278076.4.peg.5645"/>
<evidence type="ECO:0000313" key="6">
    <source>
        <dbReference type="Proteomes" id="UP000011731"/>
    </source>
</evidence>
<comment type="caution">
    <text evidence="5">The sequence shown here is derived from an EMBL/GenBank/DDBJ whole genome shotgun (WGS) entry which is preliminary data.</text>
</comment>
<protein>
    <submittedName>
        <fullName evidence="5">Response regulator</fullName>
    </submittedName>
</protein>
<dbReference type="Proteomes" id="UP000011731">
    <property type="component" value="Unassembled WGS sequence"/>
</dbReference>
<evidence type="ECO:0000256" key="2">
    <source>
        <dbReference type="ARBA" id="ARBA00023125"/>
    </source>
</evidence>
<evidence type="ECO:0000259" key="4">
    <source>
        <dbReference type="PROSITE" id="PS50043"/>
    </source>
</evidence>
<keyword evidence="6" id="KW-1185">Reference proteome</keyword>
<dbReference type="PRINTS" id="PR00038">
    <property type="entry name" value="HTHLUXR"/>
</dbReference>
<dbReference type="SMART" id="SM00421">
    <property type="entry name" value="HTH_LUXR"/>
    <property type="match status" value="1"/>
</dbReference>
<evidence type="ECO:0000313" key="5">
    <source>
        <dbReference type="EMBL" id="EME50712.1"/>
    </source>
</evidence>
<dbReference type="Gene3D" id="1.10.10.10">
    <property type="entry name" value="Winged helix-like DNA-binding domain superfamily/Winged helix DNA-binding domain"/>
    <property type="match status" value="1"/>
</dbReference>
<keyword evidence="3" id="KW-0804">Transcription</keyword>
<evidence type="ECO:0000256" key="1">
    <source>
        <dbReference type="ARBA" id="ARBA00023015"/>
    </source>
</evidence>
<reference evidence="5 6" key="1">
    <citation type="journal article" date="2013" name="Genome Announc.">
        <title>Draft Genome Sequence of Rhodococcus ruber Strain BKS 20-38.</title>
        <authorList>
            <person name="Bala M."/>
            <person name="Kumar S."/>
            <person name="Raghava G.P."/>
            <person name="Mayilraj S."/>
        </authorList>
    </citation>
    <scope>NUCLEOTIDE SEQUENCE [LARGE SCALE GENOMIC DNA]</scope>
    <source>
        <strain evidence="5 6">BKS 20-38</strain>
    </source>
</reference>
<dbReference type="PANTHER" id="PTHR44688">
    <property type="entry name" value="DNA-BINDING TRANSCRIPTIONAL ACTIVATOR DEVR_DOSR"/>
    <property type="match status" value="1"/>
</dbReference>
<dbReference type="GO" id="GO:0003677">
    <property type="term" value="F:DNA binding"/>
    <property type="evidence" value="ECO:0007669"/>
    <property type="project" value="UniProtKB-KW"/>
</dbReference>
<dbReference type="GO" id="GO:0006355">
    <property type="term" value="P:regulation of DNA-templated transcription"/>
    <property type="evidence" value="ECO:0007669"/>
    <property type="project" value="InterPro"/>
</dbReference>
<accession>M2Y6Z4</accession>
<name>M2Y6Z4_9NOCA</name>
<keyword evidence="2" id="KW-0238">DNA-binding</keyword>
<dbReference type="InterPro" id="IPR016032">
    <property type="entry name" value="Sig_transdc_resp-reg_C-effctor"/>
</dbReference>
<dbReference type="InterPro" id="IPR036388">
    <property type="entry name" value="WH-like_DNA-bd_sf"/>
</dbReference>
<sequence length="195" mass="20661">MSSTHARPLDDDARLALTLLSSELAGLIDPGAEADDSPAELVAWVKNGVVDVRVGSLDGAAVSTTDLHGLARLVVIDGAARVGLHRRSADGQWWRVRVVARSGAALVRIGRADILGGLTARELDVIGLVARGWSNEQISEALGISMRTARSHIESALGKLDVPNRTALARAAFEHDLDSFAALRCAAEPARIHNR</sequence>
<dbReference type="Pfam" id="PF00196">
    <property type="entry name" value="GerE"/>
    <property type="match status" value="1"/>
</dbReference>
<evidence type="ECO:0000256" key="3">
    <source>
        <dbReference type="ARBA" id="ARBA00023163"/>
    </source>
</evidence>
<dbReference type="AlphaFoldDB" id="M2Y6Z4"/>
<gene>
    <name evidence="5" type="ORF">G352_27520</name>
</gene>
<proteinExistence type="predicted"/>
<dbReference type="EMBL" id="AOEX01000107">
    <property type="protein sequence ID" value="EME50712.1"/>
    <property type="molecule type" value="Genomic_DNA"/>
</dbReference>
<dbReference type="PANTHER" id="PTHR44688:SF16">
    <property type="entry name" value="DNA-BINDING TRANSCRIPTIONAL ACTIVATOR DEVR_DOSR"/>
    <property type="match status" value="1"/>
</dbReference>
<dbReference type="CDD" id="cd06170">
    <property type="entry name" value="LuxR_C_like"/>
    <property type="match status" value="1"/>
</dbReference>